<evidence type="ECO:0000313" key="1">
    <source>
        <dbReference type="EMBL" id="TLD97115.1"/>
    </source>
</evidence>
<gene>
    <name evidence="1" type="ORF">LS73_009735</name>
</gene>
<sequence>METILLLNGGKAFGSSGGRLSETLHNTAKQTLELLGFE</sequence>
<protein>
    <submittedName>
        <fullName evidence="1">NADPH quinone reductase MdaB</fullName>
    </submittedName>
</protein>
<dbReference type="EMBL" id="JRPD02000057">
    <property type="protein sequence ID" value="TLD97115.1"/>
    <property type="molecule type" value="Genomic_DNA"/>
</dbReference>
<comment type="caution">
    <text evidence="1">The sequence shown here is derived from an EMBL/GenBank/DDBJ whole genome shotgun (WGS) entry which is preliminary data.</text>
</comment>
<proteinExistence type="predicted"/>
<reference evidence="1 2" key="1">
    <citation type="journal article" date="2014" name="Genome Announc.">
        <title>Draft genome sequences of eight enterohepatic helicobacter species isolated from both laboratory and wild rodents.</title>
        <authorList>
            <person name="Sheh A."/>
            <person name="Shen Z."/>
            <person name="Fox J.G."/>
        </authorList>
    </citation>
    <scope>NUCLEOTIDE SEQUENCE [LARGE SCALE GENOMIC DNA]</scope>
    <source>
        <strain evidence="1 2">ST1</strain>
    </source>
</reference>
<evidence type="ECO:0000313" key="2">
    <source>
        <dbReference type="Proteomes" id="UP000029922"/>
    </source>
</evidence>
<organism evidence="1 2">
    <name type="scientific">Helicobacter muridarum</name>
    <dbReference type="NCBI Taxonomy" id="216"/>
    <lineage>
        <taxon>Bacteria</taxon>
        <taxon>Pseudomonadati</taxon>
        <taxon>Campylobacterota</taxon>
        <taxon>Epsilonproteobacteria</taxon>
        <taxon>Campylobacterales</taxon>
        <taxon>Helicobacteraceae</taxon>
        <taxon>Helicobacter</taxon>
    </lineage>
</organism>
<dbReference type="AlphaFoldDB" id="A0A4U8TB74"/>
<name>A0A4U8TB74_9HELI</name>
<accession>A0A4U8TB74</accession>
<dbReference type="Proteomes" id="UP000029922">
    <property type="component" value="Unassembled WGS sequence"/>
</dbReference>
<feature type="non-terminal residue" evidence="1">
    <location>
        <position position="38"/>
    </location>
</feature>